<dbReference type="PANTHER" id="PTHR33572:SF18">
    <property type="entry name" value="SPORE DEVELOPMENT REGULATOR VOSA"/>
    <property type="match status" value="1"/>
</dbReference>
<evidence type="ECO:0000256" key="4">
    <source>
        <dbReference type="ARBA" id="ARBA00023163"/>
    </source>
</evidence>
<sequence>MASTSYPVTPSHDFTLQVRQQPKRGRVAIDRKPLDPPPIVQLHSNRRDGVKNYLQSPYLILTARLIKAGGKDDNPSSPEDQSPQAPLAHNQHPEPRENDLVGTVVSSLYSLKDTDNNQGGFFVFGDLSVRKEGTYRLEFILYELKLADKECWLITKTTSQPFTVYAHKAFPGQEESTFLTRSFSDQGVRLRLRKDSRTASTRKRNSTVANTMDHYRSQHAAAQVHQHHQYGAIPESGTPDLSPINGQNHHLRRTASIHDPNMGGGGPGGHMDRSRGSMASQSSGGGYFGDSSPQMRGEYGSGSYNYSGYEEQTQRSAKRMRMEESPTTYETDPYPAPYGQAGPRTVPDHHHIGTQMYPMTSSYPVPVSQPALQALPMPPMPSMAMSTPTGMPANPSPFHQIPRLDTQMNHHHSNLSPH</sequence>
<comment type="caution">
    <text evidence="8">The sequence shown here is derived from an EMBL/GenBank/DDBJ whole genome shotgun (WGS) entry which is preliminary data.</text>
</comment>
<accession>A0AAE0M242</accession>
<keyword evidence="3" id="KW-0805">Transcription regulation</keyword>
<dbReference type="PROSITE" id="PS51821">
    <property type="entry name" value="VELVET"/>
    <property type="match status" value="1"/>
</dbReference>
<feature type="domain" description="Velvet" evidence="7">
    <location>
        <begin position="9"/>
        <end position="193"/>
    </location>
</feature>
<feature type="region of interest" description="Disordered" evidence="6">
    <location>
        <begin position="19"/>
        <end position="46"/>
    </location>
</feature>
<name>A0AAE0M242_9PEZI</name>
<keyword evidence="4" id="KW-0804">Transcription</keyword>
<dbReference type="Pfam" id="PF11754">
    <property type="entry name" value="Velvet"/>
    <property type="match status" value="1"/>
</dbReference>
<organism evidence="8 9">
    <name type="scientific">Apodospora peruviana</name>
    <dbReference type="NCBI Taxonomy" id="516989"/>
    <lineage>
        <taxon>Eukaryota</taxon>
        <taxon>Fungi</taxon>
        <taxon>Dikarya</taxon>
        <taxon>Ascomycota</taxon>
        <taxon>Pezizomycotina</taxon>
        <taxon>Sordariomycetes</taxon>
        <taxon>Sordariomycetidae</taxon>
        <taxon>Sordariales</taxon>
        <taxon>Lasiosphaeriaceae</taxon>
        <taxon>Apodospora</taxon>
    </lineage>
</organism>
<keyword evidence="5" id="KW-0539">Nucleus</keyword>
<feature type="compositionally biased region" description="Low complexity" evidence="6">
    <location>
        <begin position="297"/>
        <end position="311"/>
    </location>
</feature>
<evidence type="ECO:0000256" key="2">
    <source>
        <dbReference type="ARBA" id="ARBA00022969"/>
    </source>
</evidence>
<protein>
    <submittedName>
        <fullName evidence="8">Velvet factor-domain-containing protein</fullName>
    </submittedName>
</protein>
<evidence type="ECO:0000313" key="8">
    <source>
        <dbReference type="EMBL" id="KAK3316220.1"/>
    </source>
</evidence>
<feature type="region of interest" description="Disordered" evidence="6">
    <location>
        <begin position="69"/>
        <end position="98"/>
    </location>
</feature>
<feature type="compositionally biased region" description="Polar residues" evidence="6">
    <location>
        <begin position="75"/>
        <end position="84"/>
    </location>
</feature>
<keyword evidence="9" id="KW-1185">Reference proteome</keyword>
<evidence type="ECO:0000313" key="9">
    <source>
        <dbReference type="Proteomes" id="UP001283341"/>
    </source>
</evidence>
<dbReference type="InterPro" id="IPR037525">
    <property type="entry name" value="Velvet_dom"/>
</dbReference>
<feature type="region of interest" description="Disordered" evidence="6">
    <location>
        <begin position="219"/>
        <end position="314"/>
    </location>
</feature>
<comment type="subcellular location">
    <subcellularLocation>
        <location evidence="1">Nucleus</location>
    </subcellularLocation>
</comment>
<dbReference type="InterPro" id="IPR038491">
    <property type="entry name" value="Velvet_dom_sf"/>
</dbReference>
<gene>
    <name evidence="8" type="ORF">B0H66DRAFT_478846</name>
</gene>
<reference evidence="8" key="2">
    <citation type="submission" date="2023-06" db="EMBL/GenBank/DDBJ databases">
        <authorList>
            <consortium name="Lawrence Berkeley National Laboratory"/>
            <person name="Haridas S."/>
            <person name="Hensen N."/>
            <person name="Bonometti L."/>
            <person name="Westerberg I."/>
            <person name="Brannstrom I.O."/>
            <person name="Guillou S."/>
            <person name="Cros-Aarteil S."/>
            <person name="Calhoun S."/>
            <person name="Kuo A."/>
            <person name="Mondo S."/>
            <person name="Pangilinan J."/>
            <person name="Riley R."/>
            <person name="Labutti K."/>
            <person name="Andreopoulos B."/>
            <person name="Lipzen A."/>
            <person name="Chen C."/>
            <person name="Yanf M."/>
            <person name="Daum C."/>
            <person name="Ng V."/>
            <person name="Clum A."/>
            <person name="Steindorff A."/>
            <person name="Ohm R."/>
            <person name="Martin F."/>
            <person name="Silar P."/>
            <person name="Natvig D."/>
            <person name="Lalanne C."/>
            <person name="Gautier V."/>
            <person name="Ament-Velasquez S.L."/>
            <person name="Kruys A."/>
            <person name="Hutchinson M.I."/>
            <person name="Powell A.J."/>
            <person name="Barry K."/>
            <person name="Miller A.N."/>
            <person name="Grigoriev I.V."/>
            <person name="Debuchy R."/>
            <person name="Gladieux P."/>
            <person name="Thoren M.H."/>
            <person name="Johannesson H."/>
        </authorList>
    </citation>
    <scope>NUCLEOTIDE SEQUENCE</scope>
    <source>
        <strain evidence="8">CBS 118394</strain>
    </source>
</reference>
<evidence type="ECO:0000259" key="7">
    <source>
        <dbReference type="PROSITE" id="PS51821"/>
    </source>
</evidence>
<evidence type="ECO:0000256" key="6">
    <source>
        <dbReference type="SAM" id="MobiDB-lite"/>
    </source>
</evidence>
<evidence type="ECO:0000256" key="3">
    <source>
        <dbReference type="ARBA" id="ARBA00023015"/>
    </source>
</evidence>
<evidence type="ECO:0000256" key="1">
    <source>
        <dbReference type="ARBA" id="ARBA00004123"/>
    </source>
</evidence>
<evidence type="ECO:0000256" key="5">
    <source>
        <dbReference type="ARBA" id="ARBA00023242"/>
    </source>
</evidence>
<dbReference type="GO" id="GO:0030435">
    <property type="term" value="P:sporulation resulting in formation of a cellular spore"/>
    <property type="evidence" value="ECO:0007669"/>
    <property type="project" value="UniProtKB-KW"/>
</dbReference>
<dbReference type="EMBL" id="JAUEDM010000005">
    <property type="protein sequence ID" value="KAK3316220.1"/>
    <property type="molecule type" value="Genomic_DNA"/>
</dbReference>
<dbReference type="Proteomes" id="UP001283341">
    <property type="component" value="Unassembled WGS sequence"/>
</dbReference>
<dbReference type="PANTHER" id="PTHR33572">
    <property type="entry name" value="SPORE DEVELOPMENT REGULATOR VOSA"/>
    <property type="match status" value="1"/>
</dbReference>
<reference evidence="8" key="1">
    <citation type="journal article" date="2023" name="Mol. Phylogenet. Evol.">
        <title>Genome-scale phylogeny and comparative genomics of the fungal order Sordariales.</title>
        <authorList>
            <person name="Hensen N."/>
            <person name="Bonometti L."/>
            <person name="Westerberg I."/>
            <person name="Brannstrom I.O."/>
            <person name="Guillou S."/>
            <person name="Cros-Aarteil S."/>
            <person name="Calhoun S."/>
            <person name="Haridas S."/>
            <person name="Kuo A."/>
            <person name="Mondo S."/>
            <person name="Pangilinan J."/>
            <person name="Riley R."/>
            <person name="LaButti K."/>
            <person name="Andreopoulos B."/>
            <person name="Lipzen A."/>
            <person name="Chen C."/>
            <person name="Yan M."/>
            <person name="Daum C."/>
            <person name="Ng V."/>
            <person name="Clum A."/>
            <person name="Steindorff A."/>
            <person name="Ohm R.A."/>
            <person name="Martin F."/>
            <person name="Silar P."/>
            <person name="Natvig D.O."/>
            <person name="Lalanne C."/>
            <person name="Gautier V."/>
            <person name="Ament-Velasquez S.L."/>
            <person name="Kruys A."/>
            <person name="Hutchinson M.I."/>
            <person name="Powell A.J."/>
            <person name="Barry K."/>
            <person name="Miller A.N."/>
            <person name="Grigoriev I.V."/>
            <person name="Debuchy R."/>
            <person name="Gladieux P."/>
            <person name="Hiltunen Thoren M."/>
            <person name="Johannesson H."/>
        </authorList>
    </citation>
    <scope>NUCLEOTIDE SEQUENCE</scope>
    <source>
        <strain evidence="8">CBS 118394</strain>
    </source>
</reference>
<dbReference type="InterPro" id="IPR021740">
    <property type="entry name" value="Velvet"/>
</dbReference>
<dbReference type="GO" id="GO:0005634">
    <property type="term" value="C:nucleus"/>
    <property type="evidence" value="ECO:0007669"/>
    <property type="project" value="UniProtKB-SubCell"/>
</dbReference>
<proteinExistence type="predicted"/>
<keyword evidence="2" id="KW-0749">Sporulation</keyword>
<dbReference type="Gene3D" id="2.60.40.3960">
    <property type="entry name" value="Velvet domain"/>
    <property type="match status" value="1"/>
</dbReference>
<dbReference type="AlphaFoldDB" id="A0AAE0M242"/>